<feature type="compositionally biased region" description="Acidic residues" evidence="3">
    <location>
        <begin position="756"/>
        <end position="793"/>
    </location>
</feature>
<feature type="region of interest" description="Disordered" evidence="3">
    <location>
        <begin position="1"/>
        <end position="23"/>
    </location>
</feature>
<dbReference type="Gene3D" id="1.25.40.90">
    <property type="match status" value="1"/>
</dbReference>
<feature type="domain" description="SURP motif" evidence="5">
    <location>
        <begin position="457"/>
        <end position="500"/>
    </location>
</feature>
<reference evidence="7" key="2">
    <citation type="submission" date="2024-02" db="EMBL/GenBank/DDBJ databases">
        <title>Comparative genomics of Cryptococcus and Kwoniella reveals pathogenesis evolution and contrasting modes of karyotype evolution via chromosome fusion or intercentromeric recombination.</title>
        <authorList>
            <person name="Coelho M.A."/>
            <person name="David-Palma M."/>
            <person name="Shea T."/>
            <person name="Bowers K."/>
            <person name="McGinley-Smith S."/>
            <person name="Mohammad A.W."/>
            <person name="Gnirke A."/>
            <person name="Yurkov A.M."/>
            <person name="Nowrousian M."/>
            <person name="Sun S."/>
            <person name="Cuomo C.A."/>
            <person name="Heitman J."/>
        </authorList>
    </citation>
    <scope>NUCLEOTIDE SEQUENCE</scope>
    <source>
        <strain evidence="7">CBS 10737</strain>
    </source>
</reference>
<dbReference type="InterPro" id="IPR051485">
    <property type="entry name" value="SR-CTD_assoc_factor"/>
</dbReference>
<reference evidence="7" key="1">
    <citation type="submission" date="2013-07" db="EMBL/GenBank/DDBJ databases">
        <authorList>
            <consortium name="The Broad Institute Genome Sequencing Platform"/>
            <person name="Cuomo C."/>
            <person name="Litvintseva A."/>
            <person name="Chen Y."/>
            <person name="Heitman J."/>
            <person name="Sun S."/>
            <person name="Springer D."/>
            <person name="Dromer F."/>
            <person name="Young S.K."/>
            <person name="Zeng Q."/>
            <person name="Gargeya S."/>
            <person name="Fitzgerald M."/>
            <person name="Abouelleil A."/>
            <person name="Alvarado L."/>
            <person name="Berlin A.M."/>
            <person name="Chapman S.B."/>
            <person name="Dewar J."/>
            <person name="Goldberg J."/>
            <person name="Griggs A."/>
            <person name="Gujja S."/>
            <person name="Hansen M."/>
            <person name="Howarth C."/>
            <person name="Imamovic A."/>
            <person name="Larimer J."/>
            <person name="McCowan C."/>
            <person name="Murphy C."/>
            <person name="Pearson M."/>
            <person name="Priest M."/>
            <person name="Roberts A."/>
            <person name="Saif S."/>
            <person name="Shea T."/>
            <person name="Sykes S."/>
            <person name="Wortman J."/>
            <person name="Nusbaum C."/>
            <person name="Birren B."/>
        </authorList>
    </citation>
    <scope>NUCLEOTIDE SEQUENCE</scope>
    <source>
        <strain evidence="7">CBS 10737</strain>
    </source>
</reference>
<dbReference type="GO" id="GO:0006396">
    <property type="term" value="P:RNA processing"/>
    <property type="evidence" value="ECO:0007669"/>
    <property type="project" value="InterPro"/>
</dbReference>
<dbReference type="InterPro" id="IPR035979">
    <property type="entry name" value="RBD_domain_sf"/>
</dbReference>
<evidence type="ECO:0000259" key="6">
    <source>
        <dbReference type="PROSITE" id="PS51391"/>
    </source>
</evidence>
<dbReference type="AlphaFoldDB" id="A0AAJ8LBN5"/>
<dbReference type="PANTHER" id="PTHR23140:SF0">
    <property type="entry name" value="U2 SNRNP-ASSOCIATED SURP MOTIF-CONTAINING PROTEIN"/>
    <property type="match status" value="1"/>
</dbReference>
<feature type="compositionally biased region" description="Low complexity" evidence="3">
    <location>
        <begin position="421"/>
        <end position="435"/>
    </location>
</feature>
<evidence type="ECO:0000256" key="3">
    <source>
        <dbReference type="SAM" id="MobiDB-lite"/>
    </source>
</evidence>
<dbReference type="SMART" id="SM00582">
    <property type="entry name" value="RPR"/>
    <property type="match status" value="1"/>
</dbReference>
<evidence type="ECO:0000259" key="5">
    <source>
        <dbReference type="PROSITE" id="PS50128"/>
    </source>
</evidence>
<organism evidence="7 8">
    <name type="scientific">Kwoniella pini CBS 10737</name>
    <dbReference type="NCBI Taxonomy" id="1296096"/>
    <lineage>
        <taxon>Eukaryota</taxon>
        <taxon>Fungi</taxon>
        <taxon>Dikarya</taxon>
        <taxon>Basidiomycota</taxon>
        <taxon>Agaricomycotina</taxon>
        <taxon>Tremellomycetes</taxon>
        <taxon>Tremellales</taxon>
        <taxon>Cryptococcaceae</taxon>
        <taxon>Kwoniella</taxon>
    </lineage>
</organism>
<dbReference type="SMART" id="SM00360">
    <property type="entry name" value="RRM"/>
    <property type="match status" value="1"/>
</dbReference>
<keyword evidence="1 2" id="KW-0694">RNA-binding</keyword>
<feature type="region of interest" description="Disordered" evidence="3">
    <location>
        <begin position="38"/>
        <end position="62"/>
    </location>
</feature>
<dbReference type="InterPro" id="IPR006569">
    <property type="entry name" value="CID_dom"/>
</dbReference>
<feature type="compositionally biased region" description="Basic and acidic residues" evidence="3">
    <location>
        <begin position="356"/>
        <end position="379"/>
    </location>
</feature>
<feature type="compositionally biased region" description="Low complexity" evidence="3">
    <location>
        <begin position="397"/>
        <end position="410"/>
    </location>
</feature>
<dbReference type="SUPFAM" id="SSF54928">
    <property type="entry name" value="RNA-binding domain, RBD"/>
    <property type="match status" value="1"/>
</dbReference>
<dbReference type="SUPFAM" id="SSF109905">
    <property type="entry name" value="Surp module (SWAP domain)"/>
    <property type="match status" value="1"/>
</dbReference>
<feature type="compositionally biased region" description="Basic residues" evidence="3">
    <location>
        <begin position="411"/>
        <end position="420"/>
    </location>
</feature>
<dbReference type="InterPro" id="IPR000504">
    <property type="entry name" value="RRM_dom"/>
</dbReference>
<dbReference type="Pfam" id="PF00076">
    <property type="entry name" value="RRM_1"/>
    <property type="match status" value="1"/>
</dbReference>
<dbReference type="RefSeq" id="XP_070059565.1">
    <property type="nucleotide sequence ID" value="XM_070203464.1"/>
</dbReference>
<dbReference type="Proteomes" id="UP000094020">
    <property type="component" value="Chromosome 10"/>
</dbReference>
<dbReference type="Pfam" id="PF01805">
    <property type="entry name" value="Surp"/>
    <property type="match status" value="1"/>
</dbReference>
<dbReference type="Pfam" id="PF04818">
    <property type="entry name" value="CID"/>
    <property type="match status" value="1"/>
</dbReference>
<feature type="region of interest" description="Disordered" evidence="3">
    <location>
        <begin position="696"/>
        <end position="793"/>
    </location>
</feature>
<feature type="domain" description="RRM" evidence="4">
    <location>
        <begin position="232"/>
        <end position="324"/>
    </location>
</feature>
<evidence type="ECO:0000259" key="4">
    <source>
        <dbReference type="PROSITE" id="PS50102"/>
    </source>
</evidence>
<dbReference type="InterPro" id="IPR000061">
    <property type="entry name" value="Surp"/>
</dbReference>
<evidence type="ECO:0000313" key="7">
    <source>
        <dbReference type="EMBL" id="WWC73215.1"/>
    </source>
</evidence>
<feature type="compositionally biased region" description="Basic and acidic residues" evidence="3">
    <location>
        <begin position="47"/>
        <end position="62"/>
    </location>
</feature>
<dbReference type="InterPro" id="IPR012677">
    <property type="entry name" value="Nucleotide-bd_a/b_plait_sf"/>
</dbReference>
<dbReference type="InterPro" id="IPR035967">
    <property type="entry name" value="SWAP/Surp_sf"/>
</dbReference>
<dbReference type="SMART" id="SM00648">
    <property type="entry name" value="SWAP"/>
    <property type="match status" value="1"/>
</dbReference>
<evidence type="ECO:0000313" key="8">
    <source>
        <dbReference type="Proteomes" id="UP000094020"/>
    </source>
</evidence>
<feature type="region of interest" description="Disordered" evidence="3">
    <location>
        <begin position="333"/>
        <end position="445"/>
    </location>
</feature>
<name>A0AAJ8LBN5_9TREE</name>
<dbReference type="PANTHER" id="PTHR23140">
    <property type="entry name" value="RNA PROCESSING PROTEIN LD23810P"/>
    <property type="match status" value="1"/>
</dbReference>
<feature type="region of interest" description="Disordered" evidence="3">
    <location>
        <begin position="78"/>
        <end position="180"/>
    </location>
</feature>
<feature type="compositionally biased region" description="Basic and acidic residues" evidence="3">
    <location>
        <begin position="337"/>
        <end position="346"/>
    </location>
</feature>
<dbReference type="PROSITE" id="PS51391">
    <property type="entry name" value="CID"/>
    <property type="match status" value="1"/>
</dbReference>
<feature type="compositionally biased region" description="Basic and acidic residues" evidence="3">
    <location>
        <begin position="707"/>
        <end position="730"/>
    </location>
</feature>
<sequence>MPPRLDLSAFGGSDDEEDDGFPPKRQLELNALKSKTFSHGITKKTKKDLEREAEDKKRKEEEEALRLVNAEYEEAFEGPSAFNAPRGGVAAPNRRPMGPGGGFVKAGGAPMDIPKGPSGYNTQMPFQPPSGPTGNRGAPYQPPRGPSSMSYGASRHHPPSRMRAPSPPPPSSAPRGKGKRAMDSFLEEIKNNQNAREERLGHLAKQEGSSVSALAAWESEKGSHIVGNQETTNLFISNLPSNITEESLGMFFAKLGPVGAVKIMWPRGDEDSSIGAGMTISRRVKPGLSGFVSYMKRPAAERAVREYDGLDWGGSILRVGWSKPVPLPLRPIYDLGSGRESRDRARSASPKHRSSHRDDRKVYDDRRDRDRDRDRDRGRSKSRSYSPPTSKKRSKRSPSYSSRSSRSPSPVRRKPRRKSYSSHSSDSYDSRSPSPRLRKVSAKDKWLESVPEEHRKFIKTVAGRVKDHGRGFEELLRKKERENPKFAFLFNEDLPEYHLYQSSIDSRYRIPTPPPDDFADEGYASMYSSDSAEDSERERVVRGKLGKLARKRFEAMLRVMSGKRAEIARGMGFALKKAEAADEVAEIVCRSVRLDATPVPRKMARLHLISDILHNSASSLPNVWKYRQAFESRLPPVFAHLSTVYQSLLAYSGKISADVFRGQVFNVLEIWERWIVFNSETAEYLRGLLDGTKSLITPGDPKMTKAKQQEREEEAEKKKKQEEEDKKDGKFQTSGFKSSFKPINAVPVSAAPVDGQDLDGEVMGNDDDVDGEAMEMDDLDGEAMDEDLDGEAM</sequence>
<feature type="domain" description="CID" evidence="6">
    <location>
        <begin position="545"/>
        <end position="693"/>
    </location>
</feature>
<dbReference type="PROSITE" id="PS50102">
    <property type="entry name" value="RRM"/>
    <property type="match status" value="1"/>
</dbReference>
<dbReference type="Gene3D" id="1.10.10.790">
    <property type="entry name" value="Surp module"/>
    <property type="match status" value="1"/>
</dbReference>
<dbReference type="PROSITE" id="PS50128">
    <property type="entry name" value="SURP"/>
    <property type="match status" value="1"/>
</dbReference>
<dbReference type="EMBL" id="CP144528">
    <property type="protein sequence ID" value="WWC73215.1"/>
    <property type="molecule type" value="Genomic_DNA"/>
</dbReference>
<accession>A0AAJ8LBN5</accession>
<protein>
    <recommendedName>
        <fullName evidence="9">U2-associated protein SR140</fullName>
    </recommendedName>
</protein>
<dbReference type="GeneID" id="30173642"/>
<keyword evidence="8" id="KW-1185">Reference proteome</keyword>
<dbReference type="GO" id="GO:0003723">
    <property type="term" value="F:RNA binding"/>
    <property type="evidence" value="ECO:0007669"/>
    <property type="project" value="UniProtKB-UniRule"/>
</dbReference>
<dbReference type="Gene3D" id="3.30.70.330">
    <property type="match status" value="1"/>
</dbReference>
<evidence type="ECO:0000256" key="2">
    <source>
        <dbReference type="PROSITE-ProRule" id="PRU00176"/>
    </source>
</evidence>
<dbReference type="GO" id="GO:0005634">
    <property type="term" value="C:nucleus"/>
    <property type="evidence" value="ECO:0007669"/>
    <property type="project" value="TreeGrafter"/>
</dbReference>
<dbReference type="KEGG" id="kpin:30173642"/>
<proteinExistence type="predicted"/>
<gene>
    <name evidence="7" type="ORF">I206_107181</name>
</gene>
<evidence type="ECO:0000256" key="1">
    <source>
        <dbReference type="ARBA" id="ARBA00022884"/>
    </source>
</evidence>
<dbReference type="InterPro" id="IPR008942">
    <property type="entry name" value="ENTH_VHS"/>
</dbReference>
<evidence type="ECO:0008006" key="9">
    <source>
        <dbReference type="Google" id="ProtNLM"/>
    </source>
</evidence>